<evidence type="ECO:0000313" key="2">
    <source>
        <dbReference type="EMBL" id="MEW9309077.1"/>
    </source>
</evidence>
<comment type="caution">
    <text evidence="2">The sequence shown here is derived from an EMBL/GenBank/DDBJ whole genome shotgun (WGS) entry which is preliminary data.</text>
</comment>
<dbReference type="Proteomes" id="UP001555786">
    <property type="component" value="Unassembled WGS sequence"/>
</dbReference>
<organism evidence="2 3">
    <name type="scientific">Labrys neptuniae</name>
    <dbReference type="NCBI Taxonomy" id="376174"/>
    <lineage>
        <taxon>Bacteria</taxon>
        <taxon>Pseudomonadati</taxon>
        <taxon>Pseudomonadota</taxon>
        <taxon>Alphaproteobacteria</taxon>
        <taxon>Hyphomicrobiales</taxon>
        <taxon>Xanthobacteraceae</taxon>
        <taxon>Labrys</taxon>
    </lineage>
</organism>
<evidence type="ECO:0000256" key="1">
    <source>
        <dbReference type="SAM" id="MobiDB-lite"/>
    </source>
</evidence>
<keyword evidence="3" id="KW-1185">Reference proteome</keyword>
<protein>
    <submittedName>
        <fullName evidence="2">Uncharacterized protein</fullName>
    </submittedName>
</protein>
<sequence>MIKALVPIGFALRRRATPRADPGPSLPEAAIAEPHTGSRQE</sequence>
<dbReference type="RefSeq" id="WP_311934366.1">
    <property type="nucleotide sequence ID" value="NZ_JAVSCS010000007.1"/>
</dbReference>
<proteinExistence type="predicted"/>
<dbReference type="EMBL" id="JBFNQD010000012">
    <property type="protein sequence ID" value="MEW9309077.1"/>
    <property type="molecule type" value="Genomic_DNA"/>
</dbReference>
<reference evidence="2 3" key="1">
    <citation type="submission" date="2024-07" db="EMBL/GenBank/DDBJ databases">
        <title>Description of Labrys sedimenti sp. nov., isolated from a diclofenac-degrading enrichment culture.</title>
        <authorList>
            <person name="Tancsics A."/>
            <person name="Csepanyi A."/>
        </authorList>
    </citation>
    <scope>NUCLEOTIDE SEQUENCE [LARGE SCALE GENOMIC DNA]</scope>
    <source>
        <strain evidence="2 3">LMG 23578</strain>
    </source>
</reference>
<name>A0ABV3PTU0_9HYPH</name>
<evidence type="ECO:0000313" key="3">
    <source>
        <dbReference type="Proteomes" id="UP001555786"/>
    </source>
</evidence>
<accession>A0ABV3PTU0</accession>
<gene>
    <name evidence="2" type="ORF">ABXS05_26240</name>
</gene>
<feature type="region of interest" description="Disordered" evidence="1">
    <location>
        <begin position="15"/>
        <end position="41"/>
    </location>
</feature>